<evidence type="ECO:0000313" key="7">
    <source>
        <dbReference type="Proteomes" id="UP000635565"/>
    </source>
</evidence>
<dbReference type="SUPFAM" id="SSF53098">
    <property type="entry name" value="Ribonuclease H-like"/>
    <property type="match status" value="1"/>
</dbReference>
<proteinExistence type="inferred from homology"/>
<dbReference type="RefSeq" id="WP_201360078.1">
    <property type="nucleotide sequence ID" value="NZ_BNJJ01000001.1"/>
</dbReference>
<dbReference type="InterPro" id="IPR012337">
    <property type="entry name" value="RNaseH-like_sf"/>
</dbReference>
<dbReference type="EMBL" id="BNJJ01000001">
    <property type="protein sequence ID" value="GHO82393.1"/>
    <property type="molecule type" value="Genomic_DNA"/>
</dbReference>
<protein>
    <recommendedName>
        <fullName evidence="5">Transposase IS4-like domain-containing protein</fullName>
    </recommendedName>
</protein>
<evidence type="ECO:0000256" key="3">
    <source>
        <dbReference type="ARBA" id="ARBA00023125"/>
    </source>
</evidence>
<feature type="domain" description="Transposase IS4-like" evidence="5">
    <location>
        <begin position="112"/>
        <end position="352"/>
    </location>
</feature>
<evidence type="ECO:0000256" key="4">
    <source>
        <dbReference type="ARBA" id="ARBA00023172"/>
    </source>
</evidence>
<sequence>MSVSQQAEALKQILEEEAGRLARETGCIERERVISGADFAQALILGWLQRPDERVEGFVQLLSRREVNVTASGFSQRFTQAAATFLQQVLERLTQVQIQAEAVDVALLRRFRAVIVEDSSSILLPAELASIWQGWGNGEQVNAAAVKLFVRWDVLGGKLEGPRLTDGRQTDTKSPFNTDTLPDGGLYLADLGFFSLGRLTGLAHRTEGSKRFFVMRWQYGTGLFTRSGHQIELRGVLPQRDGEAKGMGVLLGKQVRLPVRLIMIRVSEKVAEQRRKHIRERAQDHSTRPSEELLYLAGWTIVVSNVPHARLSLPEALVLLRLRWQIERLFRLWKNMVRLTNGARRNAGAFSASSTRNWLLW</sequence>
<dbReference type="InterPro" id="IPR002559">
    <property type="entry name" value="Transposase_11"/>
</dbReference>
<keyword evidence="7" id="KW-1185">Reference proteome</keyword>
<evidence type="ECO:0000256" key="1">
    <source>
        <dbReference type="ARBA" id="ARBA00010075"/>
    </source>
</evidence>
<organism evidence="6 7">
    <name type="scientific">Dictyobacter formicarum</name>
    <dbReference type="NCBI Taxonomy" id="2778368"/>
    <lineage>
        <taxon>Bacteria</taxon>
        <taxon>Bacillati</taxon>
        <taxon>Chloroflexota</taxon>
        <taxon>Ktedonobacteria</taxon>
        <taxon>Ktedonobacterales</taxon>
        <taxon>Dictyobacteraceae</taxon>
        <taxon>Dictyobacter</taxon>
    </lineage>
</organism>
<dbReference type="Proteomes" id="UP000635565">
    <property type="component" value="Unassembled WGS sequence"/>
</dbReference>
<comment type="similarity">
    <text evidence="1">Belongs to the transposase 11 family.</text>
</comment>
<evidence type="ECO:0000313" key="6">
    <source>
        <dbReference type="EMBL" id="GHO82393.1"/>
    </source>
</evidence>
<keyword evidence="4" id="KW-0233">DNA recombination</keyword>
<keyword evidence="3" id="KW-0238">DNA-binding</keyword>
<evidence type="ECO:0000259" key="5">
    <source>
        <dbReference type="Pfam" id="PF01609"/>
    </source>
</evidence>
<name>A0ABQ3V9A8_9CHLR</name>
<reference evidence="6 7" key="1">
    <citation type="journal article" date="2021" name="Int. J. Syst. Evol. Microbiol.">
        <title>Reticulibacter mediterranei gen. nov., sp. nov., within the new family Reticulibacteraceae fam. nov., and Ktedonospora formicarum gen. nov., sp. nov., Ktedonobacter robiniae sp. nov., Dictyobacter formicarum sp. nov. and Dictyobacter arantiisoli sp. nov., belonging to the class Ktedonobacteria.</title>
        <authorList>
            <person name="Yabe S."/>
            <person name="Zheng Y."/>
            <person name="Wang C.M."/>
            <person name="Sakai Y."/>
            <person name="Abe K."/>
            <person name="Yokota A."/>
            <person name="Donadio S."/>
            <person name="Cavaletti L."/>
            <person name="Monciardini P."/>
        </authorList>
    </citation>
    <scope>NUCLEOTIDE SEQUENCE [LARGE SCALE GENOMIC DNA]</scope>
    <source>
        <strain evidence="6 7">SOSP1-9</strain>
    </source>
</reference>
<dbReference type="PANTHER" id="PTHR33258:SF1">
    <property type="entry name" value="TRANSPOSASE INSL FOR INSERTION SEQUENCE ELEMENT IS186A-RELATED"/>
    <property type="match status" value="1"/>
</dbReference>
<evidence type="ECO:0000256" key="2">
    <source>
        <dbReference type="ARBA" id="ARBA00022578"/>
    </source>
</evidence>
<keyword evidence="2" id="KW-0815">Transposition</keyword>
<gene>
    <name evidence="6" type="ORF">KSZ_03990</name>
</gene>
<comment type="caution">
    <text evidence="6">The sequence shown here is derived from an EMBL/GenBank/DDBJ whole genome shotgun (WGS) entry which is preliminary data.</text>
</comment>
<dbReference type="Pfam" id="PF01609">
    <property type="entry name" value="DDE_Tnp_1"/>
    <property type="match status" value="1"/>
</dbReference>
<accession>A0ABQ3V9A8</accession>
<dbReference type="NCBIfam" id="NF033592">
    <property type="entry name" value="transpos_IS4_1"/>
    <property type="match status" value="1"/>
</dbReference>
<dbReference type="PANTHER" id="PTHR33258">
    <property type="entry name" value="TRANSPOSASE INSL FOR INSERTION SEQUENCE ELEMENT IS186A-RELATED"/>
    <property type="match status" value="1"/>
</dbReference>
<dbReference type="InterPro" id="IPR047952">
    <property type="entry name" value="Transpos_IS4"/>
</dbReference>